<reference evidence="1" key="1">
    <citation type="submission" date="2018-05" db="EMBL/GenBank/DDBJ databases">
        <authorList>
            <person name="Lanie J.A."/>
            <person name="Ng W.-L."/>
            <person name="Kazmierczak K.M."/>
            <person name="Andrzejewski T.M."/>
            <person name="Davidsen T.M."/>
            <person name="Wayne K.J."/>
            <person name="Tettelin H."/>
            <person name="Glass J.I."/>
            <person name="Rusch D."/>
            <person name="Podicherti R."/>
            <person name="Tsui H.-C.T."/>
            <person name="Winkler M.E."/>
        </authorList>
    </citation>
    <scope>NUCLEOTIDE SEQUENCE</scope>
</reference>
<organism evidence="1">
    <name type="scientific">marine metagenome</name>
    <dbReference type="NCBI Taxonomy" id="408172"/>
    <lineage>
        <taxon>unclassified sequences</taxon>
        <taxon>metagenomes</taxon>
        <taxon>ecological metagenomes</taxon>
    </lineage>
</organism>
<dbReference type="EMBL" id="UINC01000916">
    <property type="protein sequence ID" value="SUZ63441.1"/>
    <property type="molecule type" value="Genomic_DNA"/>
</dbReference>
<dbReference type="AlphaFoldDB" id="A0A381P934"/>
<evidence type="ECO:0008006" key="2">
    <source>
        <dbReference type="Google" id="ProtNLM"/>
    </source>
</evidence>
<dbReference type="SUPFAM" id="SSF54427">
    <property type="entry name" value="NTF2-like"/>
    <property type="match status" value="1"/>
</dbReference>
<dbReference type="InterPro" id="IPR032710">
    <property type="entry name" value="NTF2-like_dom_sf"/>
</dbReference>
<sequence length="157" mass="17376">MLSIALLLGSCDAPERTIGFVTGENAEMQWHLGTQDAIDIVSTVDGLWATQDYEAMRPYFSDSLVFTSYEGKTSNTFDDFVEAMTSGTSVSWTYDYSFSVDLDPSIGGEHVQAGFTVTYPPTDDSEGYVNQNHESYYIVDGKIISLIQYVAKNVSQE</sequence>
<evidence type="ECO:0000313" key="1">
    <source>
        <dbReference type="EMBL" id="SUZ63441.1"/>
    </source>
</evidence>
<gene>
    <name evidence="1" type="ORF">METZ01_LOCUS16295</name>
</gene>
<protein>
    <recommendedName>
        <fullName evidence="2">SnoaL-like domain-containing protein</fullName>
    </recommendedName>
</protein>
<dbReference type="Gene3D" id="3.10.450.50">
    <property type="match status" value="1"/>
</dbReference>
<name>A0A381P934_9ZZZZ</name>
<proteinExistence type="predicted"/>
<accession>A0A381P934</accession>